<accession>A0A2N1MJI5</accession>
<dbReference type="EMBL" id="LLXL01002109">
    <property type="protein sequence ID" value="PKK61790.1"/>
    <property type="molecule type" value="Genomic_DNA"/>
</dbReference>
<reference evidence="1 2" key="2">
    <citation type="submission" date="2017-10" db="EMBL/GenBank/DDBJ databases">
        <title>Extensive intraspecific genome diversity in a model arbuscular mycorrhizal fungus.</title>
        <authorList>
            <person name="Chen E.C.H."/>
            <person name="Morin E."/>
            <person name="Baudet D."/>
            <person name="Noel J."/>
            <person name="Ndikumana S."/>
            <person name="Charron P."/>
            <person name="St-Onge C."/>
            <person name="Giorgi J."/>
            <person name="Grigoriev I.V."/>
            <person name="Roux C."/>
            <person name="Martin F.M."/>
            <person name="Corradi N."/>
        </authorList>
    </citation>
    <scope>NUCLEOTIDE SEQUENCE [LARGE SCALE GENOMIC DNA]</scope>
    <source>
        <strain evidence="1 2">C2</strain>
    </source>
</reference>
<reference evidence="1 2" key="1">
    <citation type="submission" date="2016-04" db="EMBL/GenBank/DDBJ databases">
        <title>Genome analyses suggest a sexual origin of heterokaryosis in a supposedly ancient asexual fungus.</title>
        <authorList>
            <person name="Ropars J."/>
            <person name="Sedzielewska K."/>
            <person name="Noel J."/>
            <person name="Charron P."/>
            <person name="Farinelli L."/>
            <person name="Marton T."/>
            <person name="Kruger M."/>
            <person name="Pelin A."/>
            <person name="Brachmann A."/>
            <person name="Corradi N."/>
        </authorList>
    </citation>
    <scope>NUCLEOTIDE SEQUENCE [LARGE SCALE GENOMIC DNA]</scope>
    <source>
        <strain evidence="1 2">C2</strain>
    </source>
</reference>
<dbReference type="VEuPathDB" id="FungiDB:RhiirA1_446657"/>
<proteinExistence type="predicted"/>
<organism evidence="1 2">
    <name type="scientific">Rhizophagus irregularis</name>
    <dbReference type="NCBI Taxonomy" id="588596"/>
    <lineage>
        <taxon>Eukaryota</taxon>
        <taxon>Fungi</taxon>
        <taxon>Fungi incertae sedis</taxon>
        <taxon>Mucoromycota</taxon>
        <taxon>Glomeromycotina</taxon>
        <taxon>Glomeromycetes</taxon>
        <taxon>Glomerales</taxon>
        <taxon>Glomeraceae</taxon>
        <taxon>Rhizophagus</taxon>
    </lineage>
</organism>
<dbReference type="Proteomes" id="UP000233469">
    <property type="component" value="Unassembled WGS sequence"/>
</dbReference>
<evidence type="ECO:0000313" key="2">
    <source>
        <dbReference type="Proteomes" id="UP000233469"/>
    </source>
</evidence>
<gene>
    <name evidence="1" type="ORF">RhiirC2_856055</name>
</gene>
<comment type="caution">
    <text evidence="1">The sequence shown here is derived from an EMBL/GenBank/DDBJ whole genome shotgun (WGS) entry which is preliminary data.</text>
</comment>
<protein>
    <submittedName>
        <fullName evidence="1">Uncharacterized protein</fullName>
    </submittedName>
</protein>
<sequence>MYFNLNIINLDIHYTLSDGQINFIKMLEICTKHEAYSSRILERKCRVEQIAKNSDLIINPNKASHMVTHLINNENPETKFITRCEKRWKTNRKTIAAKLAQQHKEELARNKESKNKKERNVNSVICENKFTH</sequence>
<name>A0A2N1MJI5_9GLOM</name>
<dbReference type="VEuPathDB" id="FungiDB:FUN_017888"/>
<evidence type="ECO:0000313" key="1">
    <source>
        <dbReference type="EMBL" id="PKK61790.1"/>
    </source>
</evidence>
<dbReference type="AlphaFoldDB" id="A0A2N1MJI5"/>